<keyword evidence="4" id="KW-1185">Reference proteome</keyword>
<sequence>MRRTGIGIVAAAALLVAGCSGEGGEGGESSSTSTVKPTVVKPDESASSSSGSSSESSGSESSGSGTASASGAATEPPPEAQKNTKAGAEAFAKWYYEQVGEATVTGDVSVLREVSEQGCKICQATADKTAQGAEKYGRVKSNPYTVTLVDARKDSGRHVVRVKVKYDDYYFVDERGEEAARVKGNEYGVTLFPRWHSNHWQMSDWVIVL</sequence>
<accession>A0A560W7N5</accession>
<dbReference type="OrthoDB" id="4838930at2"/>
<dbReference type="PROSITE" id="PS51257">
    <property type="entry name" value="PROKAR_LIPOPROTEIN"/>
    <property type="match status" value="1"/>
</dbReference>
<evidence type="ECO:0000313" key="4">
    <source>
        <dbReference type="Proteomes" id="UP000315628"/>
    </source>
</evidence>
<name>A0A560W7N5_9MICO</name>
<dbReference type="AlphaFoldDB" id="A0A560W7N5"/>
<evidence type="ECO:0000259" key="2">
    <source>
        <dbReference type="Pfam" id="PF19843"/>
    </source>
</evidence>
<feature type="domain" description="DUF6318" evidence="2">
    <location>
        <begin position="76"/>
        <end position="203"/>
    </location>
</feature>
<comment type="caution">
    <text evidence="3">The sequence shown here is derived from an EMBL/GenBank/DDBJ whole genome shotgun (WGS) entry which is preliminary data.</text>
</comment>
<organism evidence="3 4">
    <name type="scientific">Marihabitans asiaticum</name>
    <dbReference type="NCBI Taxonomy" id="415218"/>
    <lineage>
        <taxon>Bacteria</taxon>
        <taxon>Bacillati</taxon>
        <taxon>Actinomycetota</taxon>
        <taxon>Actinomycetes</taxon>
        <taxon>Micrococcales</taxon>
        <taxon>Intrasporangiaceae</taxon>
        <taxon>Marihabitans</taxon>
    </lineage>
</organism>
<feature type="region of interest" description="Disordered" evidence="1">
    <location>
        <begin position="19"/>
        <end position="85"/>
    </location>
</feature>
<dbReference type="EMBL" id="VIUW01000004">
    <property type="protein sequence ID" value="TWD13630.1"/>
    <property type="molecule type" value="Genomic_DNA"/>
</dbReference>
<evidence type="ECO:0000313" key="3">
    <source>
        <dbReference type="EMBL" id="TWD13630.1"/>
    </source>
</evidence>
<dbReference type="Proteomes" id="UP000315628">
    <property type="component" value="Unassembled WGS sequence"/>
</dbReference>
<gene>
    <name evidence="3" type="ORF">FB557_2257</name>
</gene>
<dbReference type="InterPro" id="IPR046281">
    <property type="entry name" value="DUF6318"/>
</dbReference>
<dbReference type="RefSeq" id="WP_144857718.1">
    <property type="nucleotide sequence ID" value="NZ_BAAAYT010000002.1"/>
</dbReference>
<protein>
    <recommendedName>
        <fullName evidence="2">DUF6318 domain-containing protein</fullName>
    </recommendedName>
</protein>
<dbReference type="Pfam" id="PF19843">
    <property type="entry name" value="DUF6318"/>
    <property type="match status" value="1"/>
</dbReference>
<reference evidence="3 4" key="1">
    <citation type="submission" date="2019-06" db="EMBL/GenBank/DDBJ databases">
        <title>Sequencing the genomes of 1000 actinobacteria strains.</title>
        <authorList>
            <person name="Klenk H.-P."/>
        </authorList>
    </citation>
    <scope>NUCLEOTIDE SEQUENCE [LARGE SCALE GENOMIC DNA]</scope>
    <source>
        <strain evidence="3 4">DSM 18935</strain>
    </source>
</reference>
<feature type="compositionally biased region" description="Low complexity" evidence="1">
    <location>
        <begin position="28"/>
        <end position="74"/>
    </location>
</feature>
<evidence type="ECO:0000256" key="1">
    <source>
        <dbReference type="SAM" id="MobiDB-lite"/>
    </source>
</evidence>
<proteinExistence type="predicted"/>